<dbReference type="AlphaFoldDB" id="A0A1I7Y1T9"/>
<proteinExistence type="predicted"/>
<evidence type="ECO:0000313" key="3">
    <source>
        <dbReference type="WBParaSite" id="L893_g11582.t1"/>
    </source>
</evidence>
<dbReference type="WBParaSite" id="L893_g11582.t1">
    <property type="protein sequence ID" value="L893_g11582.t1"/>
    <property type="gene ID" value="L893_g11582"/>
</dbReference>
<evidence type="ECO:0000256" key="1">
    <source>
        <dbReference type="SAM" id="MobiDB-lite"/>
    </source>
</evidence>
<organism evidence="2 3">
    <name type="scientific">Steinernema glaseri</name>
    <dbReference type="NCBI Taxonomy" id="37863"/>
    <lineage>
        <taxon>Eukaryota</taxon>
        <taxon>Metazoa</taxon>
        <taxon>Ecdysozoa</taxon>
        <taxon>Nematoda</taxon>
        <taxon>Chromadorea</taxon>
        <taxon>Rhabditida</taxon>
        <taxon>Tylenchina</taxon>
        <taxon>Panagrolaimomorpha</taxon>
        <taxon>Strongyloidoidea</taxon>
        <taxon>Steinernematidae</taxon>
        <taxon>Steinernema</taxon>
    </lineage>
</organism>
<sequence length="100" mass="11060">MRKQAPNTGRGEEGARRRPSGALLSRRLVTCLGSTSQEGQRVYPTDRRVSIRSSGLNRRRHNTIAQTSTEDGPRRRRSAVSFFVCSARGSEAVAVGTWTE</sequence>
<accession>A0A1I7Y1T9</accession>
<dbReference type="Proteomes" id="UP000095287">
    <property type="component" value="Unplaced"/>
</dbReference>
<keyword evidence="2" id="KW-1185">Reference proteome</keyword>
<evidence type="ECO:0000313" key="2">
    <source>
        <dbReference type="Proteomes" id="UP000095287"/>
    </source>
</evidence>
<protein>
    <submittedName>
        <fullName evidence="3">Uncharacterized protein</fullName>
    </submittedName>
</protein>
<feature type="region of interest" description="Disordered" evidence="1">
    <location>
        <begin position="1"/>
        <end position="23"/>
    </location>
</feature>
<reference evidence="3" key="1">
    <citation type="submission" date="2016-11" db="UniProtKB">
        <authorList>
            <consortium name="WormBaseParasite"/>
        </authorList>
    </citation>
    <scope>IDENTIFICATION</scope>
</reference>
<name>A0A1I7Y1T9_9BILA</name>